<dbReference type="AlphaFoldDB" id="A0A4C1ZX75"/>
<evidence type="ECO:0000256" key="1">
    <source>
        <dbReference type="SAM" id="MobiDB-lite"/>
    </source>
</evidence>
<sequence>AGARLARSSSRAFTFGRRRPSARLTSAGRAPPPSAESTASSATSKQALLDNLVLSKIRFFKDTRRRRNAPCRRVPAPPLSALGVLCEKRAPGGPSGGRCHSTHAPAQPRRIMRRLLALAKEIDKWTIAGAREKRKRNTKKEPDSVVSYYAT</sequence>
<dbReference type="Proteomes" id="UP000299102">
    <property type="component" value="Unassembled WGS sequence"/>
</dbReference>
<feature type="compositionally biased region" description="Low complexity" evidence="1">
    <location>
        <begin position="1"/>
        <end position="12"/>
    </location>
</feature>
<protein>
    <submittedName>
        <fullName evidence="2">Uncharacterized protein</fullName>
    </submittedName>
</protein>
<feature type="region of interest" description="Disordered" evidence="1">
    <location>
        <begin position="132"/>
        <end position="151"/>
    </location>
</feature>
<comment type="caution">
    <text evidence="2">The sequence shown here is derived from an EMBL/GenBank/DDBJ whole genome shotgun (WGS) entry which is preliminary data.</text>
</comment>
<accession>A0A4C1ZX75</accession>
<keyword evidence="3" id="KW-1185">Reference proteome</keyword>
<evidence type="ECO:0000313" key="2">
    <source>
        <dbReference type="EMBL" id="GBP92102.1"/>
    </source>
</evidence>
<proteinExistence type="predicted"/>
<evidence type="ECO:0000313" key="3">
    <source>
        <dbReference type="Proteomes" id="UP000299102"/>
    </source>
</evidence>
<organism evidence="2 3">
    <name type="scientific">Eumeta variegata</name>
    <name type="common">Bagworm moth</name>
    <name type="synonym">Eumeta japonica</name>
    <dbReference type="NCBI Taxonomy" id="151549"/>
    <lineage>
        <taxon>Eukaryota</taxon>
        <taxon>Metazoa</taxon>
        <taxon>Ecdysozoa</taxon>
        <taxon>Arthropoda</taxon>
        <taxon>Hexapoda</taxon>
        <taxon>Insecta</taxon>
        <taxon>Pterygota</taxon>
        <taxon>Neoptera</taxon>
        <taxon>Endopterygota</taxon>
        <taxon>Lepidoptera</taxon>
        <taxon>Glossata</taxon>
        <taxon>Ditrysia</taxon>
        <taxon>Tineoidea</taxon>
        <taxon>Psychidae</taxon>
        <taxon>Oiketicinae</taxon>
        <taxon>Eumeta</taxon>
    </lineage>
</organism>
<feature type="region of interest" description="Disordered" evidence="1">
    <location>
        <begin position="1"/>
        <end position="43"/>
    </location>
</feature>
<gene>
    <name evidence="2" type="ORF">EVAR_66254_1</name>
</gene>
<name>A0A4C1ZX75_EUMVA</name>
<dbReference type="EMBL" id="BGZK01002238">
    <property type="protein sequence ID" value="GBP92102.1"/>
    <property type="molecule type" value="Genomic_DNA"/>
</dbReference>
<reference evidence="2 3" key="1">
    <citation type="journal article" date="2019" name="Commun. Biol.">
        <title>The bagworm genome reveals a unique fibroin gene that provides high tensile strength.</title>
        <authorList>
            <person name="Kono N."/>
            <person name="Nakamura H."/>
            <person name="Ohtoshi R."/>
            <person name="Tomita M."/>
            <person name="Numata K."/>
            <person name="Arakawa K."/>
        </authorList>
    </citation>
    <scope>NUCLEOTIDE SEQUENCE [LARGE SCALE GENOMIC DNA]</scope>
</reference>
<feature type="non-terminal residue" evidence="2">
    <location>
        <position position="1"/>
    </location>
</feature>